<feature type="binding site" evidence="4">
    <location>
        <position position="97"/>
    </location>
    <ligand>
        <name>Zn(2+)</name>
        <dbReference type="ChEBI" id="CHEBI:29105"/>
    </ligand>
</feature>
<feature type="binding site" evidence="4">
    <location>
        <position position="41"/>
    </location>
    <ligand>
        <name>Zn(2+)</name>
        <dbReference type="ChEBI" id="CHEBI:29105"/>
    </ligand>
</feature>
<dbReference type="EMBL" id="VFLP01000091">
    <property type="protein sequence ID" value="TRX88348.1"/>
    <property type="molecule type" value="Genomic_DNA"/>
</dbReference>
<dbReference type="STRING" id="2512241.A0A553HK73"/>
<dbReference type="Proteomes" id="UP000319160">
    <property type="component" value="Unassembled WGS sequence"/>
</dbReference>
<proteinExistence type="inferred from homology"/>
<reference evidence="7" key="1">
    <citation type="submission" date="2019-06" db="EMBL/GenBank/DDBJ databases">
        <title>Draft genome sequence of the griseofulvin-producing fungus Xylaria cubensis strain G536.</title>
        <authorList>
            <person name="Mead M.E."/>
            <person name="Raja H.A."/>
            <person name="Steenwyk J.L."/>
            <person name="Knowles S.L."/>
            <person name="Oberlies N.H."/>
            <person name="Rokas A."/>
        </authorList>
    </citation>
    <scope>NUCLEOTIDE SEQUENCE [LARGE SCALE GENOMIC DNA]</scope>
    <source>
        <strain evidence="7">G536</strain>
    </source>
</reference>
<keyword evidence="3 4" id="KW-0862">Zinc</keyword>
<dbReference type="GO" id="GO:0004089">
    <property type="term" value="F:carbonate dehydratase activity"/>
    <property type="evidence" value="ECO:0007669"/>
    <property type="project" value="UniProtKB-UniRule"/>
</dbReference>
<dbReference type="SUPFAM" id="SSF53056">
    <property type="entry name" value="beta-carbonic anhydrase, cab"/>
    <property type="match status" value="1"/>
</dbReference>
<comment type="similarity">
    <text evidence="1 5">Belongs to the beta-class carbonic anhydrase family.</text>
</comment>
<comment type="catalytic activity">
    <reaction evidence="5">
        <text>hydrogencarbonate + H(+) = CO2 + H2O</text>
        <dbReference type="Rhea" id="RHEA:10748"/>
        <dbReference type="ChEBI" id="CHEBI:15377"/>
        <dbReference type="ChEBI" id="CHEBI:15378"/>
        <dbReference type="ChEBI" id="CHEBI:16526"/>
        <dbReference type="ChEBI" id="CHEBI:17544"/>
        <dbReference type="EC" id="4.2.1.1"/>
    </reaction>
</comment>
<feature type="binding site" evidence="4">
    <location>
        <position position="94"/>
    </location>
    <ligand>
        <name>Zn(2+)</name>
        <dbReference type="ChEBI" id="CHEBI:29105"/>
    </ligand>
</feature>
<evidence type="ECO:0000313" key="7">
    <source>
        <dbReference type="Proteomes" id="UP000319160"/>
    </source>
</evidence>
<sequence length="171" mass="19292">MAFSLAQEFLKRNETYVEKEHKRIPLFSEMTFSPKKMIFSCFDARADPKNILGLTPADGAIVVRNASGTPARNLNDIIAMDKFTSLTEVIVIKHTDCGATHMTEEGIRAHIKKHSPDIDSEILDNFSMETTHETRKDVELIKNCPLIRKELRDNTSGLLFDITTGKLTKVI</sequence>
<name>A0A553HK73_9PEZI</name>
<dbReference type="GO" id="GO:0008270">
    <property type="term" value="F:zinc ion binding"/>
    <property type="evidence" value="ECO:0007669"/>
    <property type="project" value="UniProtKB-UniRule"/>
</dbReference>
<dbReference type="PANTHER" id="PTHR43175:SF3">
    <property type="entry name" value="CARBON DISULFIDE HYDROLASE"/>
    <property type="match status" value="1"/>
</dbReference>
<dbReference type="Gene3D" id="3.40.1050.10">
    <property type="entry name" value="Carbonic anhydrase"/>
    <property type="match status" value="1"/>
</dbReference>
<keyword evidence="7" id="KW-1185">Reference proteome</keyword>
<evidence type="ECO:0000256" key="3">
    <source>
        <dbReference type="ARBA" id="ARBA00022833"/>
    </source>
</evidence>
<dbReference type="Pfam" id="PF00484">
    <property type="entry name" value="Pro_CA"/>
    <property type="match status" value="1"/>
</dbReference>
<dbReference type="AlphaFoldDB" id="A0A553HK73"/>
<dbReference type="SMART" id="SM00947">
    <property type="entry name" value="Pro_CA"/>
    <property type="match status" value="1"/>
</dbReference>
<comment type="caution">
    <text evidence="6">The sequence shown here is derived from an EMBL/GenBank/DDBJ whole genome shotgun (WGS) entry which is preliminary data.</text>
</comment>
<feature type="binding site" evidence="4">
    <location>
        <position position="43"/>
    </location>
    <ligand>
        <name>Zn(2+)</name>
        <dbReference type="ChEBI" id="CHEBI:29105"/>
    </ligand>
</feature>
<keyword evidence="5" id="KW-0456">Lyase</keyword>
<evidence type="ECO:0000256" key="2">
    <source>
        <dbReference type="ARBA" id="ARBA00022723"/>
    </source>
</evidence>
<comment type="function">
    <text evidence="5">Reversible hydration of carbon dioxide.</text>
</comment>
<organism evidence="6 7">
    <name type="scientific">Xylaria flabelliformis</name>
    <dbReference type="NCBI Taxonomy" id="2512241"/>
    <lineage>
        <taxon>Eukaryota</taxon>
        <taxon>Fungi</taxon>
        <taxon>Dikarya</taxon>
        <taxon>Ascomycota</taxon>
        <taxon>Pezizomycotina</taxon>
        <taxon>Sordariomycetes</taxon>
        <taxon>Xylariomycetidae</taxon>
        <taxon>Xylariales</taxon>
        <taxon>Xylariaceae</taxon>
        <taxon>Xylaria</taxon>
    </lineage>
</organism>
<dbReference type="InterPro" id="IPR001765">
    <property type="entry name" value="Carbonic_anhydrase"/>
</dbReference>
<keyword evidence="2 4" id="KW-0479">Metal-binding</keyword>
<gene>
    <name evidence="6" type="ORF">FHL15_010786</name>
</gene>
<evidence type="ECO:0000256" key="1">
    <source>
        <dbReference type="ARBA" id="ARBA00006217"/>
    </source>
</evidence>
<dbReference type="InterPro" id="IPR036874">
    <property type="entry name" value="Carbonic_anhydrase_sf"/>
</dbReference>
<dbReference type="PANTHER" id="PTHR43175">
    <property type="entry name" value="CARBONIC ANHYDRASE"/>
    <property type="match status" value="1"/>
</dbReference>
<dbReference type="OrthoDB" id="10248475at2759"/>
<protein>
    <recommendedName>
        <fullName evidence="5">Carbonic anhydrase</fullName>
        <ecNumber evidence="5">4.2.1.1</ecNumber>
    </recommendedName>
    <alternativeName>
        <fullName evidence="5">Carbonate dehydratase</fullName>
    </alternativeName>
</protein>
<evidence type="ECO:0000256" key="5">
    <source>
        <dbReference type="RuleBase" id="RU003956"/>
    </source>
</evidence>
<accession>A0A553HK73</accession>
<evidence type="ECO:0000313" key="6">
    <source>
        <dbReference type="EMBL" id="TRX88348.1"/>
    </source>
</evidence>
<comment type="cofactor">
    <cofactor evidence="4">
        <name>Zn(2+)</name>
        <dbReference type="ChEBI" id="CHEBI:29105"/>
    </cofactor>
    <text evidence="4">Binds 1 zinc ion per subunit.</text>
</comment>
<dbReference type="EC" id="4.2.1.1" evidence="5"/>
<evidence type="ECO:0000256" key="4">
    <source>
        <dbReference type="PIRSR" id="PIRSR601765-1"/>
    </source>
</evidence>